<dbReference type="Proteomes" id="UP001286313">
    <property type="component" value="Unassembled WGS sequence"/>
</dbReference>
<protein>
    <recommendedName>
        <fullName evidence="9">ADP-ribosylation factor-like protein 5A</fullName>
    </recommendedName>
</protein>
<dbReference type="GO" id="GO:0016192">
    <property type="term" value="P:vesicle-mediated transport"/>
    <property type="evidence" value="ECO:0007669"/>
    <property type="project" value="UniProtKB-ARBA"/>
</dbReference>
<feature type="binding site" evidence="4">
    <location>
        <begin position="23"/>
        <end position="30"/>
    </location>
    <ligand>
        <name>GTP</name>
        <dbReference type="ChEBI" id="CHEBI:37565"/>
    </ligand>
</feature>
<reference evidence="7" key="1">
    <citation type="submission" date="2023-10" db="EMBL/GenBank/DDBJ databases">
        <title>Genome assemblies of two species of porcelain crab, Petrolisthes cinctipes and Petrolisthes manimaculis (Anomura: Porcellanidae).</title>
        <authorList>
            <person name="Angst P."/>
        </authorList>
    </citation>
    <scope>NUCLEOTIDE SEQUENCE</scope>
    <source>
        <strain evidence="7">PB745_01</strain>
        <tissue evidence="7">Gill</tissue>
    </source>
</reference>
<evidence type="ECO:0000256" key="4">
    <source>
        <dbReference type="PIRSR" id="PIRSR606689-1"/>
    </source>
</evidence>
<dbReference type="GO" id="GO:0046872">
    <property type="term" value="F:metal ion binding"/>
    <property type="evidence" value="ECO:0007669"/>
    <property type="project" value="UniProtKB-KW"/>
</dbReference>
<dbReference type="GO" id="GO:0030010">
    <property type="term" value="P:establishment of cell polarity"/>
    <property type="evidence" value="ECO:0007669"/>
    <property type="project" value="UniProtKB-ARBA"/>
</dbReference>
<evidence type="ECO:0000256" key="3">
    <source>
        <dbReference type="ARBA" id="ARBA00023134"/>
    </source>
</evidence>
<evidence type="ECO:0000313" key="8">
    <source>
        <dbReference type="Proteomes" id="UP001286313"/>
    </source>
</evidence>
<dbReference type="FunFam" id="3.40.50.300:FF:000412">
    <property type="entry name" value="ADP-ribosylation factor 1"/>
    <property type="match status" value="1"/>
</dbReference>
<dbReference type="PROSITE" id="PS51417">
    <property type="entry name" value="ARF"/>
    <property type="match status" value="1"/>
</dbReference>
<organism evidence="7 8">
    <name type="scientific">Petrolisthes cinctipes</name>
    <name type="common">Flat porcelain crab</name>
    <dbReference type="NCBI Taxonomy" id="88211"/>
    <lineage>
        <taxon>Eukaryota</taxon>
        <taxon>Metazoa</taxon>
        <taxon>Ecdysozoa</taxon>
        <taxon>Arthropoda</taxon>
        <taxon>Crustacea</taxon>
        <taxon>Multicrustacea</taxon>
        <taxon>Malacostraca</taxon>
        <taxon>Eumalacostraca</taxon>
        <taxon>Eucarida</taxon>
        <taxon>Decapoda</taxon>
        <taxon>Pleocyemata</taxon>
        <taxon>Anomura</taxon>
        <taxon>Galatheoidea</taxon>
        <taxon>Porcellanidae</taxon>
        <taxon>Petrolisthes</taxon>
    </lineage>
</organism>
<dbReference type="GO" id="GO:0005525">
    <property type="term" value="F:GTP binding"/>
    <property type="evidence" value="ECO:0007669"/>
    <property type="project" value="UniProtKB-KW"/>
</dbReference>
<dbReference type="InterPro" id="IPR027417">
    <property type="entry name" value="P-loop_NTPase"/>
</dbReference>
<dbReference type="PANTHER" id="PTHR11711">
    <property type="entry name" value="ADP RIBOSYLATION FACTOR-RELATED"/>
    <property type="match status" value="1"/>
</dbReference>
<comment type="similarity">
    <text evidence="1 6">Belongs to the small GTPase superfamily. Arf family.</text>
</comment>
<dbReference type="SUPFAM" id="SSF52540">
    <property type="entry name" value="P-loop containing nucleoside triphosphate hydrolases"/>
    <property type="match status" value="1"/>
</dbReference>
<proteinExistence type="inferred from homology"/>
<comment type="caution">
    <text evidence="7">The sequence shown here is derived from an EMBL/GenBank/DDBJ whole genome shotgun (WGS) entry which is preliminary data.</text>
</comment>
<evidence type="ECO:0000256" key="2">
    <source>
        <dbReference type="ARBA" id="ARBA00022741"/>
    </source>
</evidence>
<dbReference type="EMBL" id="JAWQEG010000461">
    <property type="protein sequence ID" value="KAK3889824.1"/>
    <property type="molecule type" value="Genomic_DNA"/>
</dbReference>
<keyword evidence="8" id="KW-1185">Reference proteome</keyword>
<dbReference type="Gene3D" id="3.40.50.300">
    <property type="entry name" value="P-loop containing nucleotide triphosphate hydrolases"/>
    <property type="match status" value="1"/>
</dbReference>
<evidence type="ECO:0000256" key="5">
    <source>
        <dbReference type="PIRSR" id="PIRSR606689-2"/>
    </source>
</evidence>
<dbReference type="AlphaFoldDB" id="A0AAE1KYK6"/>
<keyword evidence="5" id="KW-0460">Magnesium</keyword>
<dbReference type="InterPro" id="IPR006689">
    <property type="entry name" value="Small_GTPase_ARF/SAR"/>
</dbReference>
<dbReference type="NCBIfam" id="TIGR00231">
    <property type="entry name" value="small_GTP"/>
    <property type="match status" value="1"/>
</dbReference>
<evidence type="ECO:0000313" key="7">
    <source>
        <dbReference type="EMBL" id="KAK3889824.1"/>
    </source>
</evidence>
<dbReference type="SMART" id="SM00178">
    <property type="entry name" value="SAR"/>
    <property type="match status" value="1"/>
</dbReference>
<dbReference type="PRINTS" id="PR00328">
    <property type="entry name" value="SAR1GTPBP"/>
</dbReference>
<keyword evidence="5" id="KW-0479">Metal-binding</keyword>
<evidence type="ECO:0000256" key="6">
    <source>
        <dbReference type="RuleBase" id="RU003925"/>
    </source>
</evidence>
<dbReference type="InterPro" id="IPR005225">
    <property type="entry name" value="Small_GTP-bd"/>
</dbReference>
<feature type="binding site" evidence="4">
    <location>
        <position position="69"/>
    </location>
    <ligand>
        <name>GTP</name>
        <dbReference type="ChEBI" id="CHEBI:37565"/>
    </ligand>
</feature>
<evidence type="ECO:0008006" key="9">
    <source>
        <dbReference type="Google" id="ProtNLM"/>
    </source>
</evidence>
<keyword evidence="3 4" id="KW-0342">GTP-binding</keyword>
<feature type="binding site" evidence="5">
    <location>
        <position position="30"/>
    </location>
    <ligand>
        <name>Mg(2+)</name>
        <dbReference type="ChEBI" id="CHEBI:18420"/>
    </ligand>
</feature>
<gene>
    <name evidence="7" type="ORF">Pcinc_006192</name>
</gene>
<name>A0AAE1KYK6_PETCI</name>
<feature type="binding site" evidence="4">
    <location>
        <begin position="126"/>
        <end position="129"/>
    </location>
    <ligand>
        <name>GTP</name>
        <dbReference type="ChEBI" id="CHEBI:37565"/>
    </ligand>
</feature>
<sequence length="180" mass="20383">MGFLMSKLWNLFGPEEHKVLILGLNNAGKTTILYKLCLGEVIYTTPTISCNVEEIVFKNFRFIMWDIGGQESLISTWSTYYTDAEFVIVVVDSSDVERLSTITVELHKLLSDKQLSKVAAVLIYANKQDIEGSRTPYEIMQLLNLTSIKELSWRVQGCCALTGAGLYQGLKWISLIFKTR</sequence>
<keyword evidence="2 4" id="KW-0547">Nucleotide-binding</keyword>
<evidence type="ECO:0000256" key="1">
    <source>
        <dbReference type="ARBA" id="ARBA00010290"/>
    </source>
</evidence>
<feature type="binding site" evidence="5">
    <location>
        <position position="47"/>
    </location>
    <ligand>
        <name>Mg(2+)</name>
        <dbReference type="ChEBI" id="CHEBI:18420"/>
    </ligand>
</feature>
<accession>A0AAE1KYK6</accession>
<dbReference type="Pfam" id="PF00025">
    <property type="entry name" value="Arf"/>
    <property type="match status" value="1"/>
</dbReference>
<dbReference type="GO" id="GO:0051649">
    <property type="term" value="P:establishment of localization in cell"/>
    <property type="evidence" value="ECO:0007669"/>
    <property type="project" value="UniProtKB-ARBA"/>
</dbReference>
<dbReference type="GO" id="GO:0003924">
    <property type="term" value="F:GTPase activity"/>
    <property type="evidence" value="ECO:0007669"/>
    <property type="project" value="InterPro"/>
</dbReference>
<dbReference type="InterPro" id="IPR024156">
    <property type="entry name" value="Small_GTPase_ARF"/>
</dbReference>
<dbReference type="SMART" id="SM00177">
    <property type="entry name" value="ARF"/>
    <property type="match status" value="1"/>
</dbReference>